<feature type="transmembrane region" description="Helical" evidence="4">
    <location>
        <begin position="29"/>
        <end position="53"/>
    </location>
</feature>
<dbReference type="GO" id="GO:0005509">
    <property type="term" value="F:calcium ion binding"/>
    <property type="evidence" value="ECO:0007669"/>
    <property type="project" value="InterPro"/>
</dbReference>
<accession>A0A075ICF3</accession>
<dbReference type="PRINTS" id="PR00633">
    <property type="entry name" value="RCCNDNSATION"/>
</dbReference>
<reference evidence="7" key="1">
    <citation type="journal article" date="2014" name="Genome Biol. Evol.">
        <title>Pangenome evidence for extensive interdomain horizontal transfer affecting lineage core and shell genes in uncultured planktonic thaumarchaeota and euryarchaeota.</title>
        <authorList>
            <person name="Deschamps P."/>
            <person name="Zivanovic Y."/>
            <person name="Moreira D."/>
            <person name="Rodriguez-Valera F."/>
            <person name="Lopez-Garcia P."/>
        </authorList>
    </citation>
    <scope>NUCLEOTIDE SEQUENCE</scope>
</reference>
<dbReference type="SUPFAM" id="SSF57184">
    <property type="entry name" value="Growth factor receptor domain"/>
    <property type="match status" value="1"/>
</dbReference>
<dbReference type="GO" id="GO:0005085">
    <property type="term" value="F:guanyl-nucleotide exchange factor activity"/>
    <property type="evidence" value="ECO:0007669"/>
    <property type="project" value="TreeGrafter"/>
</dbReference>
<feature type="region of interest" description="Disordered" evidence="3">
    <location>
        <begin position="1670"/>
        <end position="1712"/>
    </location>
</feature>
<feature type="region of interest" description="Disordered" evidence="3">
    <location>
        <begin position="1987"/>
        <end position="2046"/>
    </location>
</feature>
<evidence type="ECO:0000256" key="1">
    <source>
        <dbReference type="ARBA" id="ARBA00022658"/>
    </source>
</evidence>
<dbReference type="Gene3D" id="2.130.10.30">
    <property type="entry name" value="Regulator of chromosome condensation 1/beta-lactamase-inhibitor protein II"/>
    <property type="match status" value="4"/>
</dbReference>
<feature type="region of interest" description="Disordered" evidence="3">
    <location>
        <begin position="2125"/>
        <end position="2149"/>
    </location>
</feature>
<feature type="compositionally biased region" description="Acidic residues" evidence="3">
    <location>
        <begin position="1954"/>
        <end position="1963"/>
    </location>
</feature>
<dbReference type="InterPro" id="IPR009091">
    <property type="entry name" value="RCC1/BLIP-II"/>
</dbReference>
<keyword evidence="2" id="KW-0677">Repeat</keyword>
<dbReference type="SMART" id="SM01411">
    <property type="entry name" value="Ephrin_rec_like"/>
    <property type="match status" value="12"/>
</dbReference>
<evidence type="ECO:0000256" key="4">
    <source>
        <dbReference type="SAM" id="Phobius"/>
    </source>
</evidence>
<evidence type="ECO:0000259" key="5">
    <source>
        <dbReference type="Pfam" id="PF07699"/>
    </source>
</evidence>
<feature type="domain" description="RCC1-like" evidence="6">
    <location>
        <begin position="89"/>
        <end position="349"/>
    </location>
</feature>
<evidence type="ECO:0000256" key="2">
    <source>
        <dbReference type="ARBA" id="ARBA00022737"/>
    </source>
</evidence>
<keyword evidence="4" id="KW-1133">Transmembrane helix</keyword>
<dbReference type="InterPro" id="IPR011641">
    <property type="entry name" value="Tyr-kin_ephrin_A/B_rcpt-like"/>
</dbReference>
<dbReference type="PROSITE" id="PS50012">
    <property type="entry name" value="RCC1_3"/>
    <property type="match status" value="10"/>
</dbReference>
<dbReference type="InterPro" id="IPR051553">
    <property type="entry name" value="Ran_GTPase-activating"/>
</dbReference>
<dbReference type="PANTHER" id="PTHR45982">
    <property type="entry name" value="REGULATOR OF CHROMOSOME CONDENSATION"/>
    <property type="match status" value="1"/>
</dbReference>
<feature type="region of interest" description="Disordered" evidence="3">
    <location>
        <begin position="57"/>
        <end position="79"/>
    </location>
</feature>
<dbReference type="InterPro" id="IPR000408">
    <property type="entry name" value="Reg_chr_condens"/>
</dbReference>
<keyword evidence="4" id="KW-0812">Transmembrane</keyword>
<keyword evidence="4" id="KW-0472">Membrane</keyword>
<keyword evidence="1" id="KW-0344">Guanine-nucleotide releasing factor</keyword>
<dbReference type="GO" id="GO:0005737">
    <property type="term" value="C:cytoplasm"/>
    <property type="evidence" value="ECO:0007669"/>
    <property type="project" value="TreeGrafter"/>
</dbReference>
<feature type="region of interest" description="Disordered" evidence="3">
    <location>
        <begin position="1944"/>
        <end position="1969"/>
    </location>
</feature>
<dbReference type="SUPFAM" id="SSF50985">
    <property type="entry name" value="RCC1/BLIP-II"/>
    <property type="match status" value="3"/>
</dbReference>
<sequence>MGLSIMMAGESVIGNPSKGRVMPTGERKVTLTAGLLVILLFGAPLLGMVSSVINELPEELERESEPRHTHDSTSMNEPGFQAGSIFTGSTITGGLYHTCAILDNKSMKCWGQNEQGQLGLGDYNQRLQPRLVDLGGGRNAVSVSAGYKHTCAILDDASLVCWGRNGGEGALGGGSLGTYYNSSQLVDLGAGRTAVSISAGAYHTCAILDDASLACWGRNGYGQLGIGSNSSQNSPQTVDLGAGRKAVTVSAGEGFTCAILDNSSLKCWGDNQYGQLGIGTGSDDTNHYYTPQLVDLDSNSSAVAVALGSGHACVILDDGSLKCWGQNSHSQVGLGAPFDDVNQDSPQTVLLEVGRSAVALTAGYDNSCAILDNASLACWGDNEYGQLGPSSTVPGYSRIPSPTHVDLGSNSALAVSNAGLHTCVAIDNGSLNCLGYNQYGQLGLGNYTPSGGIDTPQWVNLGTGRHVDLSERDIDGDGTLNIFDTHMPGMQEGSAFSRSTIAAGSDHTCAILVNGSLYCWGENDYGQLGLGDTTLRTLPSYVDLGGGSAIGVAAGYKFTCVIVENGSIYCWGKNHKGQLGNDNFANNQNNPQLVNLSSGRTAVQVATGSNHACAVLDNGSVNCWGWNSEGQLGDGSSEGNGDALCTTGCWSDDSMYGGGQSNPVFTRLDYDASVNPPPYIATAVSVSAGNRGSCAVLDDGRAKCWGTNYFVPSGASENPQTVDNNASDVSSMVTVVSYSSSSCGLLDNGSVYCWGAGGVGQMGVNSTNNHYAAAIVSVQGLGQPVVSISAGWDYFCAILQDRSMKCWGENVVGKLGVGNTTNQHLPVSVNITGDVVSVSAGGGHTCVIMLNSSMKCWGQNGEGQLGQDTGQCEFGYPCSIGNELNEIDALPEIDFGSGVKADPGDADVDGDGFREWFDDYPDDPARGVNCPAGSYGRYVCVEASEGHHAAGGVMYQTECAPGTYQPSAGRPSCIAASAGHYVTSAAATTQVACPAGTYNPLVGQTSSSACLDAESGHYVSSQGMAWQTPCPAGTYNAGTGSSSLTDCVDASPGYYASGVGSLDTTFESSDVYEGIQNWSWLNDTCEQNWHVSDVSPINGNYSLSAGGQHCSNTNSTITFEYYFPVTGSIEFSYRTDTESFWDNLLFCVDLPDPNWGIYCAENSNPNNPNGTIVERVNGTAYFFSGHNNSGSINVTVSPGYHNFSWQFSKDSAWTCGGNNASACEDKVWIDDISIWTGEGASNQTVCAPGTYEPNYGSYACLEAGAGYYVNSTAATSQTACPLGTYQNQTGQASCLDASPGYYVDSTGATNQNACEEGTYNPNSGSTSDADCIDASPGYYVPTAGSANQTAASPGYYVNDTGAISQIPCSPGTYQPSYAQTSCLNASPGYYVDSSASPNQTPCSPGTYQPYNASTSCIDASAGYYVSGSASTNQTACSPGAYQPSTGQTSCIDASAGYYVSGSASTNQTPCSPGTYQSNQGQTSCMESSPGYYVDSYGASNQTSCPGGTYNPNFASTSSTDCLITSAGFYSTNGSATQTPCSPGTYQPSSGQPSCFEASPGHHVPSYSSAIQIPCSPGTYQPHYGMSSCYIADSGFYATSYGLTNQTACEEGTYNPLNGSSSSSDCIDASPGHHAPYQGMSEQYECNPGAYQPAAGQSNCTNADPGYFVSSNASTSQEPCETGTYQPDSGRSSCRQPHSGHYVPSAGSHNQTAADSGYYANAEDNDTTSQHPCLPGSFQSNTGRSHCYSAEPGHYVDYAAATNQTACLVGTYNQLNGSDSIAACVDASPGYYADDTGMLIHLACDYGMYQPSPGQTSCLQAQPGYYVSNNGSALQTPCESGTYNPDSGSVSPSSCISADPGHHVSEEAMASQEPCLPGTYQPDGGTDSCIDAATGYYVESSNATSQTIAAIDHYVDSTGSSVQTQCPSLHITMYEGSVSLEACLVDSDSDRDPDRDDEDDDNDGMLDQNDFCNPGMIGWLSGLVEDSDVDGCRDSDEDLDDDNDGRLDDSDAFPFDPTEQDDTDGDGLGDNSDVDDDNDGLSDAIEYDIGTNPLVVDTDGDGVSDKDDAFPLDVSEWMDTDGDGTGDNSDFMKTMSRYQTQDQLLLDLGLAVLILFVINSIRNRKEGDEDFEDSPLPNVPPGLEMESEEE</sequence>
<dbReference type="Pfam" id="PF13540">
    <property type="entry name" value="RCC1_2"/>
    <property type="match status" value="4"/>
</dbReference>
<evidence type="ECO:0000313" key="7">
    <source>
        <dbReference type="EMBL" id="AIF25460.1"/>
    </source>
</evidence>
<dbReference type="EMBL" id="KF901291">
    <property type="protein sequence ID" value="AIF25460.1"/>
    <property type="molecule type" value="Genomic_DNA"/>
</dbReference>
<dbReference type="InterPro" id="IPR028974">
    <property type="entry name" value="TSP_type-3_rpt"/>
</dbReference>
<dbReference type="Gene3D" id="2.10.50.10">
    <property type="entry name" value="Tumor Necrosis Factor Receptor, subunit A, domain 2"/>
    <property type="match status" value="5"/>
</dbReference>
<dbReference type="InterPro" id="IPR009030">
    <property type="entry name" value="Growth_fac_rcpt_cys_sf"/>
</dbReference>
<name>A0A075ICF3_9EURY</name>
<proteinExistence type="predicted"/>
<evidence type="ECO:0000256" key="3">
    <source>
        <dbReference type="SAM" id="MobiDB-lite"/>
    </source>
</evidence>
<evidence type="ECO:0000259" key="6">
    <source>
        <dbReference type="Pfam" id="PF25390"/>
    </source>
</evidence>
<feature type="compositionally biased region" description="Acidic residues" evidence="3">
    <location>
        <begin position="2017"/>
        <end position="2039"/>
    </location>
</feature>
<dbReference type="Pfam" id="PF00415">
    <property type="entry name" value="RCC1"/>
    <property type="match status" value="2"/>
</dbReference>
<dbReference type="Gene3D" id="4.10.1080.10">
    <property type="entry name" value="TSP type-3 repeat"/>
    <property type="match status" value="1"/>
</dbReference>
<organism evidence="7">
    <name type="scientific">uncultured marine group II/III euryarchaeote SAT1000_51_D10</name>
    <dbReference type="NCBI Taxonomy" id="1456587"/>
    <lineage>
        <taxon>Archaea</taxon>
        <taxon>Methanobacteriati</taxon>
        <taxon>Methanobacteriota</taxon>
        <taxon>environmental samples</taxon>
    </lineage>
</organism>
<feature type="compositionally biased region" description="Polar residues" evidence="3">
    <location>
        <begin position="1670"/>
        <end position="1695"/>
    </location>
</feature>
<feature type="compositionally biased region" description="Acidic residues" evidence="3">
    <location>
        <begin position="1987"/>
        <end position="2002"/>
    </location>
</feature>
<dbReference type="InterPro" id="IPR058923">
    <property type="entry name" value="RCC1-like_dom"/>
</dbReference>
<protein>
    <submittedName>
        <fullName evidence="7">RCC1 domain-containing protein</fullName>
    </submittedName>
</protein>
<dbReference type="PANTHER" id="PTHR45982:SF1">
    <property type="entry name" value="REGULATOR OF CHROMOSOME CONDENSATION"/>
    <property type="match status" value="1"/>
</dbReference>
<feature type="domain" description="Tyrosine-protein kinase ephrin type A/B receptor-like" evidence="5">
    <location>
        <begin position="1266"/>
        <end position="1314"/>
    </location>
</feature>
<dbReference type="Pfam" id="PF07699">
    <property type="entry name" value="Ephrin_rec_like"/>
    <property type="match status" value="1"/>
</dbReference>
<dbReference type="Pfam" id="PF25390">
    <property type="entry name" value="WD40_RLD"/>
    <property type="match status" value="1"/>
</dbReference>